<accession>A0A0E9QAY6</accession>
<organism evidence="1">
    <name type="scientific">Anguilla anguilla</name>
    <name type="common">European freshwater eel</name>
    <name type="synonym">Muraena anguilla</name>
    <dbReference type="NCBI Taxonomy" id="7936"/>
    <lineage>
        <taxon>Eukaryota</taxon>
        <taxon>Metazoa</taxon>
        <taxon>Chordata</taxon>
        <taxon>Craniata</taxon>
        <taxon>Vertebrata</taxon>
        <taxon>Euteleostomi</taxon>
        <taxon>Actinopterygii</taxon>
        <taxon>Neopterygii</taxon>
        <taxon>Teleostei</taxon>
        <taxon>Anguilliformes</taxon>
        <taxon>Anguillidae</taxon>
        <taxon>Anguilla</taxon>
    </lineage>
</organism>
<name>A0A0E9QAY6_ANGAN</name>
<reference evidence="1" key="1">
    <citation type="submission" date="2014-11" db="EMBL/GenBank/DDBJ databases">
        <authorList>
            <person name="Amaro Gonzalez C."/>
        </authorList>
    </citation>
    <scope>NUCLEOTIDE SEQUENCE</scope>
</reference>
<dbReference type="EMBL" id="GBXM01094658">
    <property type="protein sequence ID" value="JAH13919.1"/>
    <property type="molecule type" value="Transcribed_RNA"/>
</dbReference>
<protein>
    <submittedName>
        <fullName evidence="1">Uncharacterized protein</fullName>
    </submittedName>
</protein>
<sequence>MNYLLDMTETFVTLDRLEQSVRIELLNWAMPQNRISILPQH</sequence>
<reference evidence="1" key="2">
    <citation type="journal article" date="2015" name="Fish Shellfish Immunol.">
        <title>Early steps in the European eel (Anguilla anguilla)-Vibrio vulnificus interaction in the gills: Role of the RtxA13 toxin.</title>
        <authorList>
            <person name="Callol A."/>
            <person name="Pajuelo D."/>
            <person name="Ebbesson L."/>
            <person name="Teles M."/>
            <person name="MacKenzie S."/>
            <person name="Amaro C."/>
        </authorList>
    </citation>
    <scope>NUCLEOTIDE SEQUENCE</scope>
</reference>
<evidence type="ECO:0000313" key="1">
    <source>
        <dbReference type="EMBL" id="JAH13919.1"/>
    </source>
</evidence>
<proteinExistence type="predicted"/>
<dbReference type="AlphaFoldDB" id="A0A0E9QAY6"/>